<organism evidence="8">
    <name type="scientific">Leptosphaeria maculans (strain JN3 / isolate v23.1.3 / race Av1-4-5-6-7-8)</name>
    <name type="common">Blackleg fungus</name>
    <name type="synonym">Phoma lingam</name>
    <dbReference type="NCBI Taxonomy" id="985895"/>
    <lineage>
        <taxon>Eukaryota</taxon>
        <taxon>Fungi</taxon>
        <taxon>Dikarya</taxon>
        <taxon>Ascomycota</taxon>
        <taxon>Pezizomycotina</taxon>
        <taxon>Dothideomycetes</taxon>
        <taxon>Pleosporomycetidae</taxon>
        <taxon>Pleosporales</taxon>
        <taxon>Pleosporineae</taxon>
        <taxon>Leptosphaeriaceae</taxon>
        <taxon>Plenodomus</taxon>
        <taxon>Plenodomus lingam/Leptosphaeria maculans species complex</taxon>
    </lineage>
</organism>
<dbReference type="EMBL" id="FP929128">
    <property type="protein sequence ID" value="CBX96366.1"/>
    <property type="molecule type" value="Genomic_DNA"/>
</dbReference>
<feature type="compositionally biased region" description="Low complexity" evidence="5">
    <location>
        <begin position="709"/>
        <end position="718"/>
    </location>
</feature>
<dbReference type="GeneID" id="13289727"/>
<dbReference type="Pfam" id="PF00642">
    <property type="entry name" value="zf-CCCH"/>
    <property type="match status" value="2"/>
</dbReference>
<feature type="compositionally biased region" description="Low complexity" evidence="5">
    <location>
        <begin position="329"/>
        <end position="339"/>
    </location>
</feature>
<feature type="region of interest" description="Disordered" evidence="5">
    <location>
        <begin position="405"/>
        <end position="439"/>
    </location>
</feature>
<feature type="compositionally biased region" description="Low complexity" evidence="5">
    <location>
        <begin position="600"/>
        <end position="612"/>
    </location>
</feature>
<evidence type="ECO:0000256" key="3">
    <source>
        <dbReference type="ARBA" id="ARBA00022833"/>
    </source>
</evidence>
<evidence type="ECO:0000313" key="7">
    <source>
        <dbReference type="EMBL" id="CBX96366.1"/>
    </source>
</evidence>
<feature type="compositionally biased region" description="Pro residues" evidence="5">
    <location>
        <begin position="13"/>
        <end position="24"/>
    </location>
</feature>
<feature type="region of interest" description="Disordered" evidence="5">
    <location>
        <begin position="474"/>
        <end position="533"/>
    </location>
</feature>
<evidence type="ECO:0000313" key="8">
    <source>
        <dbReference type="Proteomes" id="UP000002668"/>
    </source>
</evidence>
<dbReference type="GO" id="GO:0005681">
    <property type="term" value="C:spliceosomal complex"/>
    <property type="evidence" value="ECO:0007669"/>
    <property type="project" value="TreeGrafter"/>
</dbReference>
<feature type="zinc finger region" description="C3H1-type" evidence="4">
    <location>
        <begin position="790"/>
        <end position="817"/>
    </location>
</feature>
<evidence type="ECO:0000256" key="1">
    <source>
        <dbReference type="ARBA" id="ARBA00022723"/>
    </source>
</evidence>
<evidence type="ECO:0000256" key="2">
    <source>
        <dbReference type="ARBA" id="ARBA00022771"/>
    </source>
</evidence>
<feature type="domain" description="C3H1-type" evidence="6">
    <location>
        <begin position="790"/>
        <end position="817"/>
    </location>
</feature>
<feature type="zinc finger region" description="C3H1-type" evidence="4">
    <location>
        <begin position="718"/>
        <end position="745"/>
    </location>
</feature>
<feature type="compositionally biased region" description="Polar residues" evidence="5">
    <location>
        <begin position="511"/>
        <end position="529"/>
    </location>
</feature>
<feature type="compositionally biased region" description="Basic and acidic residues" evidence="5">
    <location>
        <begin position="405"/>
        <end position="434"/>
    </location>
</feature>
<dbReference type="SMART" id="SM00356">
    <property type="entry name" value="ZnF_C3H1"/>
    <property type="match status" value="2"/>
</dbReference>
<keyword evidence="2 4" id="KW-0863">Zinc-finger</keyword>
<dbReference type="STRING" id="985895.E4ZYC1"/>
<keyword evidence="8" id="KW-1185">Reference proteome</keyword>
<dbReference type="InterPro" id="IPR000571">
    <property type="entry name" value="Znf_CCCH"/>
</dbReference>
<feature type="compositionally biased region" description="Polar residues" evidence="5">
    <location>
        <begin position="624"/>
        <end position="647"/>
    </location>
</feature>
<dbReference type="VEuPathDB" id="FungiDB:LEMA_P112850.1"/>
<feature type="compositionally biased region" description="Pro residues" evidence="5">
    <location>
        <begin position="778"/>
        <end position="794"/>
    </location>
</feature>
<feature type="compositionally biased region" description="Polar residues" evidence="5">
    <location>
        <begin position="554"/>
        <end position="580"/>
    </location>
</feature>
<dbReference type="AlphaFoldDB" id="E4ZYC1"/>
<dbReference type="GO" id="GO:0003723">
    <property type="term" value="F:RNA binding"/>
    <property type="evidence" value="ECO:0007669"/>
    <property type="project" value="TreeGrafter"/>
</dbReference>
<dbReference type="PROSITE" id="PS50103">
    <property type="entry name" value="ZF_C3H1"/>
    <property type="match status" value="2"/>
</dbReference>
<reference evidence="8" key="1">
    <citation type="journal article" date="2011" name="Nat. Commun.">
        <title>Effector diversification within compartments of the Leptosphaeria maculans genome affected by Repeat-Induced Point mutations.</title>
        <authorList>
            <person name="Rouxel T."/>
            <person name="Grandaubert J."/>
            <person name="Hane J.K."/>
            <person name="Hoede C."/>
            <person name="van de Wouw A.P."/>
            <person name="Couloux A."/>
            <person name="Dominguez V."/>
            <person name="Anthouard V."/>
            <person name="Bally P."/>
            <person name="Bourras S."/>
            <person name="Cozijnsen A.J."/>
            <person name="Ciuffetti L.M."/>
            <person name="Degrave A."/>
            <person name="Dilmaghani A."/>
            <person name="Duret L."/>
            <person name="Fudal I."/>
            <person name="Goodwin S.B."/>
            <person name="Gout L."/>
            <person name="Glaser N."/>
            <person name="Linglin J."/>
            <person name="Kema G.H.J."/>
            <person name="Lapalu N."/>
            <person name="Lawrence C.B."/>
            <person name="May K."/>
            <person name="Meyer M."/>
            <person name="Ollivier B."/>
            <person name="Poulain J."/>
            <person name="Schoch C.L."/>
            <person name="Simon A."/>
            <person name="Spatafora J.W."/>
            <person name="Stachowiak A."/>
            <person name="Turgeon B.G."/>
            <person name="Tyler B.M."/>
            <person name="Vincent D."/>
            <person name="Weissenbach J."/>
            <person name="Amselem J."/>
            <person name="Quesneville H."/>
            <person name="Oliver R.P."/>
            <person name="Wincker P."/>
            <person name="Balesdent M.-H."/>
            <person name="Howlett B.J."/>
        </authorList>
    </citation>
    <scope>NUCLEOTIDE SEQUENCE [LARGE SCALE GENOMIC DNA]</scope>
    <source>
        <strain evidence="8">JN3 / isolate v23.1.3 / race Av1-4-5-6-7-8</strain>
    </source>
</reference>
<dbReference type="OrthoDB" id="20729at2759"/>
<dbReference type="HOGENOM" id="CLU_327904_0_0_1"/>
<dbReference type="Gene3D" id="3.30.1370.210">
    <property type="match status" value="1"/>
</dbReference>
<dbReference type="InterPro" id="IPR052225">
    <property type="entry name" value="Ser/Arg_repetitive_matrix"/>
</dbReference>
<dbReference type="GO" id="GO:0048024">
    <property type="term" value="P:regulation of mRNA splicing, via spliceosome"/>
    <property type="evidence" value="ECO:0007669"/>
    <property type="project" value="TreeGrafter"/>
</dbReference>
<dbReference type="GO" id="GO:0008270">
    <property type="term" value="F:zinc ion binding"/>
    <property type="evidence" value="ECO:0007669"/>
    <property type="project" value="UniProtKB-KW"/>
</dbReference>
<protein>
    <recommendedName>
        <fullName evidence="6">C3H1-type domain-containing protein</fullName>
    </recommendedName>
</protein>
<feature type="region of interest" description="Disordered" evidence="5">
    <location>
        <begin position="546"/>
        <end position="723"/>
    </location>
</feature>
<feature type="compositionally biased region" description="Basic and acidic residues" evidence="5">
    <location>
        <begin position="474"/>
        <end position="484"/>
    </location>
</feature>
<feature type="compositionally biased region" description="Polar residues" evidence="5">
    <location>
        <begin position="680"/>
        <end position="692"/>
    </location>
</feature>
<feature type="region of interest" description="Disordered" evidence="5">
    <location>
        <begin position="273"/>
        <end position="385"/>
    </location>
</feature>
<gene>
    <name evidence="7" type="ORF">LEMA_P112850.1</name>
</gene>
<evidence type="ECO:0000256" key="5">
    <source>
        <dbReference type="SAM" id="MobiDB-lite"/>
    </source>
</evidence>
<feature type="region of interest" description="Disordered" evidence="5">
    <location>
        <begin position="1"/>
        <end position="31"/>
    </location>
</feature>
<dbReference type="Proteomes" id="UP000002668">
    <property type="component" value="Genome"/>
</dbReference>
<evidence type="ECO:0000259" key="6">
    <source>
        <dbReference type="PROSITE" id="PS50103"/>
    </source>
</evidence>
<sequence length="877" mass="96894">MSNLPPSRKRKSPPSPSIPGPRFPSPIQTPHAAYNPQFQAALCLARYTARRRRTGLHALGTREAQAWREVLGGMFSALSEGVSVRGGKVKGKEEGNGNKDAVIGLIAGIYKIQHTSDTPETPALNLLTHTHRRLSVQLDELTRLVPMRRGVGAELDEVVFAVYGLVVGMHGLLFSGMGDAAANPSLRNILPYTPLRLSGLRYWAACIKEAAGERDSAYHALGHLVPEVEEVKGVLEVEGGFGGEEWEGEWGWVAGLKVLRGWGLEGLEGGTVEERGEKKRRLGVEGESERQESEQQESERQEREQQERERQEMERRLAVEKEEKKQQEQKQQQQQLAAALEKEKRQLALEKEEKERQLTLERKEKERQEREQRQEKERQSAIAVEEKKQQLAIALEAKKRQLIINKEEKEQEEKEQKLAMERDEKEAKRQEMNRRLATALAERKQQLMVEQQERERQEKTQQLAMTMEERKEKLVVERRQEQKRGHPASPKEAQIRNPRQSPAKPGIDLSGLSNSCTGLTPKNPFVTSPTPHPFVTSPMPHPFVTKPVPKHPFITNTTPKNPFITKTTPKNPFITKTTPKSPIPKASTPPNPFLTNRFLTNSTPTNSTRTNPASKNGFVRTATGEKSMSNTHMGTNLSVTNATPKSLNSTNPSPSNPFLKTTAPKSLHCTIPTPTPPFLKNTTPNHSRPANSTPTTPVPITPTAKKANTTRPSSSSTPTPQPTCRFFKTQACVHGSACKFAHSDGDFSAALGPGLTGSTGITASRSPLDGGSKRNPKHPPAPAPSSAPAPPSPQPCHFFQRGSCKNGASCRYVHGRVGEFGTMRDTAHSTPHRTSNILAQAQAAAKGKGWMKNLQCRQGAGCRNRKCGFGHEGLGGE</sequence>
<accession>E4ZYC1</accession>
<keyword evidence="1 4" id="KW-0479">Metal-binding</keyword>
<dbReference type="PANTHER" id="PTHR23148:SF0">
    <property type="entry name" value="SERINE_ARGININE REPETITIVE MATRIX PROTEIN 1"/>
    <property type="match status" value="1"/>
</dbReference>
<evidence type="ECO:0000256" key="4">
    <source>
        <dbReference type="PROSITE-ProRule" id="PRU00723"/>
    </source>
</evidence>
<feature type="domain" description="C3H1-type" evidence="6">
    <location>
        <begin position="718"/>
        <end position="745"/>
    </location>
</feature>
<feature type="compositionally biased region" description="Basic and acidic residues" evidence="5">
    <location>
        <begin position="340"/>
        <end position="385"/>
    </location>
</feature>
<dbReference type="SUPFAM" id="SSF90229">
    <property type="entry name" value="CCCH zinc finger"/>
    <property type="match status" value="1"/>
</dbReference>
<dbReference type="InterPro" id="IPR036855">
    <property type="entry name" value="Znf_CCCH_sf"/>
</dbReference>
<dbReference type="PANTHER" id="PTHR23148">
    <property type="entry name" value="SERINE/ARGININE REGULATED NUCLEAR MATRIX PROTEIN"/>
    <property type="match status" value="1"/>
</dbReference>
<feature type="compositionally biased region" description="Basic and acidic residues" evidence="5">
    <location>
        <begin position="273"/>
        <end position="328"/>
    </location>
</feature>
<dbReference type="InParanoid" id="E4ZYC1"/>
<keyword evidence="3 4" id="KW-0862">Zinc</keyword>
<proteinExistence type="predicted"/>
<feature type="compositionally biased region" description="Low complexity" evidence="5">
    <location>
        <begin position="648"/>
        <end position="657"/>
    </location>
</feature>
<feature type="region of interest" description="Disordered" evidence="5">
    <location>
        <begin position="757"/>
        <end position="794"/>
    </location>
</feature>
<name>E4ZYC1_LEPMJ</name>